<comment type="caution">
    <text evidence="2">The sequence shown here is derived from an EMBL/GenBank/DDBJ whole genome shotgun (WGS) entry which is preliminary data.</text>
</comment>
<accession>A0A9X2P4Q7</accession>
<dbReference type="EMBL" id="JANSUY010000001">
    <property type="protein sequence ID" value="MCR9013452.1"/>
    <property type="molecule type" value="Genomic_DNA"/>
</dbReference>
<feature type="signal peptide" evidence="1">
    <location>
        <begin position="1"/>
        <end position="19"/>
    </location>
</feature>
<dbReference type="PANTHER" id="PTHR37691:SF1">
    <property type="entry name" value="BLR3518 PROTEIN"/>
    <property type="match status" value="1"/>
</dbReference>
<name>A0A9X2P4Q7_9BACT</name>
<feature type="chain" id="PRO_5040899306" evidence="1">
    <location>
        <begin position="20"/>
        <end position="139"/>
    </location>
</feature>
<sequence>MRTSLTFLLLVLFIGMASAQVVSTAEHKILFQLTDGEPEVHKKFIRQLNNVLTAAPNAKIEVVTHGMGIDLLRKESNPFESDLQKLVDKGVVFVVCENTLKQREMKKEQFLPLAGFVPAAIIELVMKQEAGWIYIKAGG</sequence>
<dbReference type="SUPFAM" id="SSF75169">
    <property type="entry name" value="DsrEFH-like"/>
    <property type="match status" value="1"/>
</dbReference>
<proteinExistence type="predicted"/>
<dbReference type="PANTHER" id="PTHR37691">
    <property type="entry name" value="BLR3518 PROTEIN"/>
    <property type="match status" value="1"/>
</dbReference>
<dbReference type="Proteomes" id="UP001142175">
    <property type="component" value="Unassembled WGS sequence"/>
</dbReference>
<keyword evidence="3" id="KW-1185">Reference proteome</keyword>
<evidence type="ECO:0000313" key="2">
    <source>
        <dbReference type="EMBL" id="MCR9013452.1"/>
    </source>
</evidence>
<gene>
    <name evidence="2" type="ORF">NU887_00325</name>
</gene>
<evidence type="ECO:0000313" key="3">
    <source>
        <dbReference type="Proteomes" id="UP001142175"/>
    </source>
</evidence>
<dbReference type="RefSeq" id="WP_258421355.1">
    <property type="nucleotide sequence ID" value="NZ_JANSUY010000001.1"/>
</dbReference>
<dbReference type="AlphaFoldDB" id="A0A9X2P4Q7"/>
<protein>
    <submittedName>
        <fullName evidence="2">DsrE family protein</fullName>
    </submittedName>
</protein>
<keyword evidence="1" id="KW-0732">Signal</keyword>
<dbReference type="InterPro" id="IPR027396">
    <property type="entry name" value="DsrEFH-like"/>
</dbReference>
<dbReference type="Pfam" id="PF02635">
    <property type="entry name" value="DsrE"/>
    <property type="match status" value="1"/>
</dbReference>
<organism evidence="2 3">
    <name type="scientific">Aquiflexum gelatinilyticum</name>
    <dbReference type="NCBI Taxonomy" id="2961943"/>
    <lineage>
        <taxon>Bacteria</taxon>
        <taxon>Pseudomonadati</taxon>
        <taxon>Bacteroidota</taxon>
        <taxon>Cytophagia</taxon>
        <taxon>Cytophagales</taxon>
        <taxon>Cyclobacteriaceae</taxon>
        <taxon>Aquiflexum</taxon>
    </lineage>
</organism>
<evidence type="ECO:0000256" key="1">
    <source>
        <dbReference type="SAM" id="SignalP"/>
    </source>
</evidence>
<dbReference type="Gene3D" id="3.40.1260.10">
    <property type="entry name" value="DsrEFH-like"/>
    <property type="match status" value="1"/>
</dbReference>
<dbReference type="InterPro" id="IPR003787">
    <property type="entry name" value="Sulphur_relay_DsrE/F-like"/>
</dbReference>
<reference evidence="2" key="1">
    <citation type="submission" date="2022-08" db="EMBL/GenBank/DDBJ databases">
        <authorList>
            <person name="Zhang D."/>
        </authorList>
    </citation>
    <scope>NUCLEOTIDE SEQUENCE</scope>
    <source>
        <strain evidence="2">XJ19-11</strain>
    </source>
</reference>